<dbReference type="CDD" id="cd07067">
    <property type="entry name" value="HP_PGM_like"/>
    <property type="match status" value="1"/>
</dbReference>
<name>A0A917Y478_9BACI</name>
<dbReference type="SMART" id="SM00855">
    <property type="entry name" value="PGAM"/>
    <property type="match status" value="1"/>
</dbReference>
<accession>A0A917Y478</accession>
<proteinExistence type="predicted"/>
<dbReference type="SUPFAM" id="SSF53254">
    <property type="entry name" value="Phosphoglycerate mutase-like"/>
    <property type="match status" value="1"/>
</dbReference>
<dbReference type="GO" id="GO:0016791">
    <property type="term" value="F:phosphatase activity"/>
    <property type="evidence" value="ECO:0007669"/>
    <property type="project" value="TreeGrafter"/>
</dbReference>
<sequence length="181" mass="20857">MNKNIYIVRHAEATGQEPDASLTEKGFGQAEELCDLFTDMKVDKIISSPYLRAVQTIEPLAEKHQLKIETDPRLKERVLSSQFFPNWLVKLEASYKDMNLKYEGGESGIEAMNRIVEIVEEMISSDLENIVLVAHGGIISLLLHHYDKTFGFEQWKELSNPDVFLLDVTKDNSHYKRIWNE</sequence>
<keyword evidence="2" id="KW-1185">Reference proteome</keyword>
<reference evidence="1" key="1">
    <citation type="journal article" date="2014" name="Int. J. Syst. Evol. Microbiol.">
        <title>Complete genome sequence of Corynebacterium casei LMG S-19264T (=DSM 44701T), isolated from a smear-ripened cheese.</title>
        <authorList>
            <consortium name="US DOE Joint Genome Institute (JGI-PGF)"/>
            <person name="Walter F."/>
            <person name="Albersmeier A."/>
            <person name="Kalinowski J."/>
            <person name="Ruckert C."/>
        </authorList>
    </citation>
    <scope>NUCLEOTIDE SEQUENCE</scope>
    <source>
        <strain evidence="1">JCM 17251</strain>
    </source>
</reference>
<gene>
    <name evidence="1" type="ORF">GCM10007971_33300</name>
</gene>
<dbReference type="InterPro" id="IPR050275">
    <property type="entry name" value="PGM_Phosphatase"/>
</dbReference>
<comment type="caution">
    <text evidence="1">The sequence shown here is derived from an EMBL/GenBank/DDBJ whole genome shotgun (WGS) entry which is preliminary data.</text>
</comment>
<dbReference type="RefSeq" id="WP_188859021.1">
    <property type="nucleotide sequence ID" value="NZ_BMOS01000033.1"/>
</dbReference>
<dbReference type="AlphaFoldDB" id="A0A917Y478"/>
<dbReference type="InterPro" id="IPR013078">
    <property type="entry name" value="His_Pase_superF_clade-1"/>
</dbReference>
<organism evidence="1 2">
    <name type="scientific">Oceanobacillus indicireducens</name>
    <dbReference type="NCBI Taxonomy" id="1004261"/>
    <lineage>
        <taxon>Bacteria</taxon>
        <taxon>Bacillati</taxon>
        <taxon>Bacillota</taxon>
        <taxon>Bacilli</taxon>
        <taxon>Bacillales</taxon>
        <taxon>Bacillaceae</taxon>
        <taxon>Oceanobacillus</taxon>
    </lineage>
</organism>
<dbReference type="PANTHER" id="PTHR48100">
    <property type="entry name" value="BROAD-SPECIFICITY PHOSPHATASE YOR283W-RELATED"/>
    <property type="match status" value="1"/>
</dbReference>
<dbReference type="Pfam" id="PF00300">
    <property type="entry name" value="His_Phos_1"/>
    <property type="match status" value="1"/>
</dbReference>
<dbReference type="Proteomes" id="UP000624041">
    <property type="component" value="Unassembled WGS sequence"/>
</dbReference>
<dbReference type="Gene3D" id="3.40.50.1240">
    <property type="entry name" value="Phosphoglycerate mutase-like"/>
    <property type="match status" value="1"/>
</dbReference>
<dbReference type="InterPro" id="IPR029033">
    <property type="entry name" value="His_PPase_superfam"/>
</dbReference>
<evidence type="ECO:0000313" key="2">
    <source>
        <dbReference type="Proteomes" id="UP000624041"/>
    </source>
</evidence>
<dbReference type="GO" id="GO:0005737">
    <property type="term" value="C:cytoplasm"/>
    <property type="evidence" value="ECO:0007669"/>
    <property type="project" value="TreeGrafter"/>
</dbReference>
<dbReference type="PANTHER" id="PTHR48100:SF1">
    <property type="entry name" value="HISTIDINE PHOSPHATASE FAMILY PROTEIN-RELATED"/>
    <property type="match status" value="1"/>
</dbReference>
<evidence type="ECO:0000313" key="1">
    <source>
        <dbReference type="EMBL" id="GGN64926.1"/>
    </source>
</evidence>
<protein>
    <submittedName>
        <fullName evidence="1">Phosphoglycerate mutase</fullName>
    </submittedName>
</protein>
<dbReference type="EMBL" id="BMOS01000033">
    <property type="protein sequence ID" value="GGN64926.1"/>
    <property type="molecule type" value="Genomic_DNA"/>
</dbReference>
<reference evidence="1" key="2">
    <citation type="submission" date="2020-09" db="EMBL/GenBank/DDBJ databases">
        <authorList>
            <person name="Sun Q."/>
            <person name="Ohkuma M."/>
        </authorList>
    </citation>
    <scope>NUCLEOTIDE SEQUENCE</scope>
    <source>
        <strain evidence="1">JCM 17251</strain>
    </source>
</reference>